<dbReference type="EC" id="2.7.1.180" evidence="1 10"/>
<evidence type="ECO:0000256" key="7">
    <source>
        <dbReference type="ARBA" id="ARBA00022842"/>
    </source>
</evidence>
<evidence type="ECO:0000256" key="5">
    <source>
        <dbReference type="ARBA" id="ARBA00022723"/>
    </source>
</evidence>
<dbReference type="Proteomes" id="UP000242881">
    <property type="component" value="Unassembled WGS sequence"/>
</dbReference>
<keyword evidence="6 10" id="KW-0274">FAD</keyword>
<evidence type="ECO:0000313" key="13">
    <source>
        <dbReference type="Proteomes" id="UP000242881"/>
    </source>
</evidence>
<dbReference type="GO" id="GO:0046872">
    <property type="term" value="F:metal ion binding"/>
    <property type="evidence" value="ECO:0007669"/>
    <property type="project" value="UniProtKB-UniRule"/>
</dbReference>
<dbReference type="PANTHER" id="PTHR30040">
    <property type="entry name" value="THIAMINE BIOSYNTHESIS LIPOPROTEIN APBE"/>
    <property type="match status" value="1"/>
</dbReference>
<feature type="binding site" evidence="11">
    <location>
        <position position="182"/>
    </location>
    <ligand>
        <name>Mg(2+)</name>
        <dbReference type="ChEBI" id="CHEBI:18420"/>
    </ligand>
</feature>
<dbReference type="GO" id="GO:0016740">
    <property type="term" value="F:transferase activity"/>
    <property type="evidence" value="ECO:0007669"/>
    <property type="project" value="UniProtKB-UniRule"/>
</dbReference>
<evidence type="ECO:0000256" key="9">
    <source>
        <dbReference type="ARBA" id="ARBA00048540"/>
    </source>
</evidence>
<comment type="cofactor">
    <cofactor evidence="11">
        <name>Mg(2+)</name>
        <dbReference type="ChEBI" id="CHEBI:18420"/>
    </cofactor>
    <cofactor evidence="11">
        <name>Mn(2+)</name>
        <dbReference type="ChEBI" id="CHEBI:29035"/>
    </cofactor>
    <text evidence="11">Magnesium. Can also use manganese.</text>
</comment>
<dbReference type="EMBL" id="PNIN01000021">
    <property type="protein sequence ID" value="PMP72502.1"/>
    <property type="molecule type" value="Genomic_DNA"/>
</dbReference>
<keyword evidence="5 10" id="KW-0479">Metal-binding</keyword>
<dbReference type="Gene3D" id="3.10.520.10">
    <property type="entry name" value="ApbE-like domains"/>
    <property type="match status" value="1"/>
</dbReference>
<evidence type="ECO:0000256" key="8">
    <source>
        <dbReference type="ARBA" id="ARBA00031306"/>
    </source>
</evidence>
<comment type="catalytic activity">
    <reaction evidence="9 10">
        <text>L-threonyl-[protein] + FAD = FMN-L-threonyl-[protein] + AMP + H(+)</text>
        <dbReference type="Rhea" id="RHEA:36847"/>
        <dbReference type="Rhea" id="RHEA-COMP:11060"/>
        <dbReference type="Rhea" id="RHEA-COMP:11061"/>
        <dbReference type="ChEBI" id="CHEBI:15378"/>
        <dbReference type="ChEBI" id="CHEBI:30013"/>
        <dbReference type="ChEBI" id="CHEBI:57692"/>
        <dbReference type="ChEBI" id="CHEBI:74257"/>
        <dbReference type="ChEBI" id="CHEBI:456215"/>
        <dbReference type="EC" id="2.7.1.180"/>
    </reaction>
</comment>
<reference evidence="12 13" key="1">
    <citation type="submission" date="2018-01" db="EMBL/GenBank/DDBJ databases">
        <title>Metagenomic assembled genomes from two thermal pools in the Uzon Caldera, Kamchatka, Russia.</title>
        <authorList>
            <person name="Wilkins L."/>
            <person name="Ettinger C."/>
        </authorList>
    </citation>
    <scope>NUCLEOTIDE SEQUENCE [LARGE SCALE GENOMIC DNA]</scope>
    <source>
        <strain evidence="12">ZAV-05</strain>
    </source>
</reference>
<dbReference type="AlphaFoldDB" id="A0A2J6WQ29"/>
<evidence type="ECO:0000256" key="3">
    <source>
        <dbReference type="ARBA" id="ARBA00022630"/>
    </source>
</evidence>
<evidence type="ECO:0000256" key="1">
    <source>
        <dbReference type="ARBA" id="ARBA00011955"/>
    </source>
</evidence>
<dbReference type="PANTHER" id="PTHR30040:SF2">
    <property type="entry name" value="FAD:PROTEIN FMN TRANSFERASE"/>
    <property type="match status" value="1"/>
</dbReference>
<evidence type="ECO:0000313" key="12">
    <source>
        <dbReference type="EMBL" id="PMP72502.1"/>
    </source>
</evidence>
<keyword evidence="4 10" id="KW-0808">Transferase</keyword>
<feature type="binding site" evidence="11">
    <location>
        <position position="293"/>
    </location>
    <ligand>
        <name>Mg(2+)</name>
        <dbReference type="ChEBI" id="CHEBI:18420"/>
    </ligand>
</feature>
<comment type="caution">
    <text evidence="12">The sequence shown here is derived from an EMBL/GenBank/DDBJ whole genome shotgun (WGS) entry which is preliminary data.</text>
</comment>
<dbReference type="SUPFAM" id="SSF143631">
    <property type="entry name" value="ApbE-like"/>
    <property type="match status" value="1"/>
</dbReference>
<sequence>MPRLWSKNHNKKRLQNKLFSIRQQMPNMQKLSLFLILIILFGCNESFTTKPFFSMGTLVEITVSEKDKTEIENIKSEIERLSEFVKEETNKINVAGKNEKVVVDKRFIALLKKGGYFHDISQGRFDITIHTIMKLYGFPEGPYKVPSRSTLDQFSSYIGFENLIINENFVIKKSDFTIDMGAYAKGWIVDEAINFMKSRSIKNGIVNAGGDLYCLGDKNGDGWKIGIQHPDDKEKVISVLKLVNKAVVTSGDYERFFIENGKKYIHIFDAKKKETADNYKSISVIADSVEMADGLSTVYFLLNPQEIRSLCDKLKTPVLIYHLNGNIEKLCGWEKFEVN</sequence>
<name>A0A2J6WQ29_9BACT</name>
<comment type="similarity">
    <text evidence="10">Belongs to the ApbE family.</text>
</comment>
<feature type="binding site" evidence="11">
    <location>
        <position position="297"/>
    </location>
    <ligand>
        <name>Mg(2+)</name>
        <dbReference type="ChEBI" id="CHEBI:18420"/>
    </ligand>
</feature>
<evidence type="ECO:0000256" key="11">
    <source>
        <dbReference type="PIRSR" id="PIRSR006268-2"/>
    </source>
</evidence>
<keyword evidence="7 10" id="KW-0460">Magnesium</keyword>
<keyword evidence="3 10" id="KW-0285">Flavoprotein</keyword>
<dbReference type="PIRSF" id="PIRSF006268">
    <property type="entry name" value="ApbE"/>
    <property type="match status" value="1"/>
</dbReference>
<protein>
    <recommendedName>
        <fullName evidence="2 10">FAD:protein FMN transferase</fullName>
        <ecNumber evidence="1 10">2.7.1.180</ecNumber>
    </recommendedName>
    <alternativeName>
        <fullName evidence="8 10">Flavin transferase</fullName>
    </alternativeName>
</protein>
<evidence type="ECO:0000256" key="6">
    <source>
        <dbReference type="ARBA" id="ARBA00022827"/>
    </source>
</evidence>
<accession>A0A2J6WQ29</accession>
<proteinExistence type="inferred from homology"/>
<gene>
    <name evidence="12" type="ORF">C0187_01465</name>
</gene>
<dbReference type="Pfam" id="PF02424">
    <property type="entry name" value="ApbE"/>
    <property type="match status" value="1"/>
</dbReference>
<dbReference type="InterPro" id="IPR003374">
    <property type="entry name" value="ApbE-like_sf"/>
</dbReference>
<evidence type="ECO:0000256" key="2">
    <source>
        <dbReference type="ARBA" id="ARBA00016337"/>
    </source>
</evidence>
<evidence type="ECO:0000256" key="4">
    <source>
        <dbReference type="ARBA" id="ARBA00022679"/>
    </source>
</evidence>
<dbReference type="InterPro" id="IPR024932">
    <property type="entry name" value="ApbE"/>
</dbReference>
<evidence type="ECO:0000256" key="10">
    <source>
        <dbReference type="PIRNR" id="PIRNR006268"/>
    </source>
</evidence>
<organism evidence="12 13">
    <name type="scientific">Calditerrivibrio nitroreducens</name>
    <dbReference type="NCBI Taxonomy" id="477976"/>
    <lineage>
        <taxon>Bacteria</taxon>
        <taxon>Pseudomonadati</taxon>
        <taxon>Deferribacterota</taxon>
        <taxon>Deferribacteres</taxon>
        <taxon>Deferribacterales</taxon>
        <taxon>Calditerrivibrionaceae</taxon>
    </lineage>
</organism>